<feature type="domain" description="Protein kinase" evidence="2">
    <location>
        <begin position="19"/>
        <end position="362"/>
    </location>
</feature>
<dbReference type="SMART" id="SM00220">
    <property type="entry name" value="S_TKc"/>
    <property type="match status" value="1"/>
</dbReference>
<dbReference type="Gene3D" id="1.10.510.10">
    <property type="entry name" value="Transferase(Phosphotransferase) domain 1"/>
    <property type="match status" value="1"/>
</dbReference>
<evidence type="ECO:0000259" key="2">
    <source>
        <dbReference type="PROSITE" id="PS50011"/>
    </source>
</evidence>
<evidence type="ECO:0000313" key="3">
    <source>
        <dbReference type="EMBL" id="KAF5565491.1"/>
    </source>
</evidence>
<dbReference type="InterPro" id="IPR011009">
    <property type="entry name" value="Kinase-like_dom_sf"/>
</dbReference>
<dbReference type="EMBL" id="JAAOAQ010000128">
    <property type="protein sequence ID" value="KAF5565491.1"/>
    <property type="molecule type" value="Genomic_DNA"/>
</dbReference>
<dbReference type="GO" id="GO:0044773">
    <property type="term" value="P:mitotic DNA damage checkpoint signaling"/>
    <property type="evidence" value="ECO:0007669"/>
    <property type="project" value="TreeGrafter"/>
</dbReference>
<dbReference type="InterPro" id="IPR000719">
    <property type="entry name" value="Prot_kinase_dom"/>
</dbReference>
<evidence type="ECO:0000313" key="4">
    <source>
        <dbReference type="Proteomes" id="UP000582016"/>
    </source>
</evidence>
<dbReference type="AlphaFoldDB" id="A0A8H5NG86"/>
<keyword evidence="3" id="KW-0418">Kinase</keyword>
<dbReference type="PANTHER" id="PTHR44167">
    <property type="entry name" value="OVARIAN-SPECIFIC SERINE/THREONINE-PROTEIN KINASE LOK-RELATED"/>
    <property type="match status" value="1"/>
</dbReference>
<accession>A0A8H5NG86</accession>
<keyword evidence="4" id="KW-1185">Reference proteome</keyword>
<dbReference type="GO" id="GO:0004674">
    <property type="term" value="F:protein serine/threonine kinase activity"/>
    <property type="evidence" value="ECO:0007669"/>
    <property type="project" value="TreeGrafter"/>
</dbReference>
<dbReference type="PROSITE" id="PS50011">
    <property type="entry name" value="PROTEIN_KINASE_DOM"/>
    <property type="match status" value="1"/>
</dbReference>
<evidence type="ECO:0000256" key="1">
    <source>
        <dbReference type="SAM" id="SignalP"/>
    </source>
</evidence>
<dbReference type="GO" id="GO:0005634">
    <property type="term" value="C:nucleus"/>
    <property type="evidence" value="ECO:0007669"/>
    <property type="project" value="TreeGrafter"/>
</dbReference>
<sequence length="366" mass="39915">MLFSSRFSFVLGALLSFIANANAVSGEGSFPDFISNWALFRRWEDITGSIPVFDVPGMEDLTMGEWVNSEKKLTWECYTLTKDSLVANSLTVIIDKATLTWTDSDNQPQQQTVVSKRSGIKSGDGNAIMYGARLQKALGHPNILPINHIVYGKGGVKDYGFAIMPYVQEGSVADNLGSLTDVNGAFKQMLAAVAAVSAAGIIHRDLKPENFLKDGDTIKLMDFDQSRDIGTTVQMDVGTPSYTAPGTISTSSISAVTNISIEIIIGRDYTTKADTFSLAMSFLVMSVPDLRNSDSRFQLWKDLIEPPNTSYEHVTADKTEEILRGRNYGVFNGNDGLLKVIAKAMCSESEGRYTPAEFETAFNGAT</sequence>
<dbReference type="PANTHER" id="PTHR44167:SF24">
    <property type="entry name" value="SERINE_THREONINE-PROTEIN KINASE CHK2"/>
    <property type="match status" value="1"/>
</dbReference>
<dbReference type="GO" id="GO:0005524">
    <property type="term" value="F:ATP binding"/>
    <property type="evidence" value="ECO:0007669"/>
    <property type="project" value="InterPro"/>
</dbReference>
<feature type="chain" id="PRO_5034060257" evidence="1">
    <location>
        <begin position="24"/>
        <end position="366"/>
    </location>
</feature>
<gene>
    <name evidence="3" type="ORF">FPHYL_4184</name>
</gene>
<dbReference type="SUPFAM" id="SSF56112">
    <property type="entry name" value="Protein kinase-like (PK-like)"/>
    <property type="match status" value="1"/>
</dbReference>
<dbReference type="Pfam" id="PF00069">
    <property type="entry name" value="Pkinase"/>
    <property type="match status" value="1"/>
</dbReference>
<keyword evidence="1" id="KW-0732">Signal</keyword>
<protein>
    <submittedName>
        <fullName evidence="3">Serine threonine kinase</fullName>
    </submittedName>
</protein>
<comment type="caution">
    <text evidence="3">The sequence shown here is derived from an EMBL/GenBank/DDBJ whole genome shotgun (WGS) entry which is preliminary data.</text>
</comment>
<name>A0A8H5NG86_9HYPO</name>
<feature type="signal peptide" evidence="1">
    <location>
        <begin position="1"/>
        <end position="23"/>
    </location>
</feature>
<organism evidence="3 4">
    <name type="scientific">Fusarium phyllophilum</name>
    <dbReference type="NCBI Taxonomy" id="47803"/>
    <lineage>
        <taxon>Eukaryota</taxon>
        <taxon>Fungi</taxon>
        <taxon>Dikarya</taxon>
        <taxon>Ascomycota</taxon>
        <taxon>Pezizomycotina</taxon>
        <taxon>Sordariomycetes</taxon>
        <taxon>Hypocreomycetidae</taxon>
        <taxon>Hypocreales</taxon>
        <taxon>Nectriaceae</taxon>
        <taxon>Fusarium</taxon>
        <taxon>Fusarium fujikuroi species complex</taxon>
    </lineage>
</organism>
<reference evidence="3 4" key="1">
    <citation type="submission" date="2020-05" db="EMBL/GenBank/DDBJ databases">
        <title>Identification and distribution of gene clusters putatively required for synthesis of sphingolipid metabolism inhibitors in phylogenetically diverse species of the filamentous fungus Fusarium.</title>
        <authorList>
            <person name="Kim H.-S."/>
            <person name="Busman M."/>
            <person name="Brown D.W."/>
            <person name="Divon H."/>
            <person name="Uhlig S."/>
            <person name="Proctor R.H."/>
        </authorList>
    </citation>
    <scope>NUCLEOTIDE SEQUENCE [LARGE SCALE GENOMIC DNA]</scope>
    <source>
        <strain evidence="3 4">NRRL 13617</strain>
    </source>
</reference>
<dbReference type="OrthoDB" id="4062651at2759"/>
<keyword evidence="3" id="KW-0808">Transferase</keyword>
<proteinExistence type="predicted"/>
<dbReference type="Proteomes" id="UP000582016">
    <property type="component" value="Unassembled WGS sequence"/>
</dbReference>